<feature type="transmembrane region" description="Helical" evidence="1">
    <location>
        <begin position="47"/>
        <end position="67"/>
    </location>
</feature>
<organism evidence="2 3">
    <name type="scientific">Roseivirga pacifica</name>
    <dbReference type="NCBI Taxonomy" id="1267423"/>
    <lineage>
        <taxon>Bacteria</taxon>
        <taxon>Pseudomonadati</taxon>
        <taxon>Bacteroidota</taxon>
        <taxon>Cytophagia</taxon>
        <taxon>Cytophagales</taxon>
        <taxon>Roseivirgaceae</taxon>
        <taxon>Roseivirga</taxon>
    </lineage>
</organism>
<evidence type="ECO:0000313" key="2">
    <source>
        <dbReference type="EMBL" id="SEW40341.1"/>
    </source>
</evidence>
<dbReference type="RefSeq" id="WP_139177666.1">
    <property type="nucleotide sequence ID" value="NZ_FOIR01000004.1"/>
</dbReference>
<feature type="transmembrane region" description="Helical" evidence="1">
    <location>
        <begin position="135"/>
        <end position="153"/>
    </location>
</feature>
<feature type="transmembrane region" description="Helical" evidence="1">
    <location>
        <begin position="389"/>
        <end position="411"/>
    </location>
</feature>
<reference evidence="3" key="1">
    <citation type="submission" date="2016-10" db="EMBL/GenBank/DDBJ databases">
        <authorList>
            <person name="Varghese N."/>
            <person name="Submissions S."/>
        </authorList>
    </citation>
    <scope>NUCLEOTIDE SEQUENCE [LARGE SCALE GENOMIC DNA]</scope>
    <source>
        <strain evidence="3">CGMCC 1.12402</strain>
    </source>
</reference>
<protein>
    <recommendedName>
        <fullName evidence="4">Glycosyltransferase RgtA/B/C/D-like domain-containing protein</fullName>
    </recommendedName>
</protein>
<keyword evidence="1" id="KW-0472">Membrane</keyword>
<feature type="transmembrane region" description="Helical" evidence="1">
    <location>
        <begin position="482"/>
        <end position="499"/>
    </location>
</feature>
<feature type="transmembrane region" description="Helical" evidence="1">
    <location>
        <begin position="293"/>
        <end position="323"/>
    </location>
</feature>
<feature type="transmembrane region" description="Helical" evidence="1">
    <location>
        <begin position="335"/>
        <end position="356"/>
    </location>
</feature>
<feature type="transmembrane region" description="Helical" evidence="1">
    <location>
        <begin position="207"/>
        <end position="228"/>
    </location>
</feature>
<dbReference type="AlphaFoldDB" id="A0A1I0RHH7"/>
<proteinExistence type="predicted"/>
<gene>
    <name evidence="2" type="ORF">SAMN05216290_3578</name>
</gene>
<feature type="transmembrane region" description="Helical" evidence="1">
    <location>
        <begin position="234"/>
        <end position="253"/>
    </location>
</feature>
<evidence type="ECO:0000313" key="3">
    <source>
        <dbReference type="Proteomes" id="UP000199437"/>
    </source>
</evidence>
<feature type="transmembrane region" description="Helical" evidence="1">
    <location>
        <begin position="6"/>
        <end position="26"/>
    </location>
</feature>
<feature type="transmembrane region" description="Helical" evidence="1">
    <location>
        <begin position="418"/>
        <end position="437"/>
    </location>
</feature>
<dbReference type="STRING" id="1267423.SAMN05216290_3578"/>
<keyword evidence="1" id="KW-0812">Transmembrane</keyword>
<keyword evidence="1" id="KW-1133">Transmembrane helix</keyword>
<feature type="transmembrane region" description="Helical" evidence="1">
    <location>
        <begin position="449"/>
        <end position="470"/>
    </location>
</feature>
<keyword evidence="3" id="KW-1185">Reference proteome</keyword>
<dbReference type="EMBL" id="FOIR01000004">
    <property type="protein sequence ID" value="SEW40341.1"/>
    <property type="molecule type" value="Genomic_DNA"/>
</dbReference>
<evidence type="ECO:0000256" key="1">
    <source>
        <dbReference type="SAM" id="Phobius"/>
    </source>
</evidence>
<dbReference type="Proteomes" id="UP000199437">
    <property type="component" value="Unassembled WGS sequence"/>
</dbReference>
<evidence type="ECO:0008006" key="4">
    <source>
        <dbReference type="Google" id="ProtNLM"/>
    </source>
</evidence>
<sequence length="658" mass="76215">MNIPYTDSLFLGIFRILLWVLFLYILKRLIFKGERSRNQVKAMGNLWAFYGSIVLVLIFILVQINSYDLFTCLLLLLLFFCFRLVGFNRLAFNWRMWERRRKSVLIRVIENVEDKDSIVEVSEGSNKERFGVKPGFYIAVGVCVIAVTVRFYLMQFDSFQLSVSWFEELSLINDISNQSWFNNQLTLAGEAAFMNFYALITGISKEMALESFGLFQAFLLCFVIFWFVDAMTNSLVTIPLIAALAFALFFNLAPINIPQISHNKSTFMAFTFFLPAMIFIRKPWKLYQAQPKAYFFGMLMLFLAIGLIDFFTYFFLLVPYFVLAAVFLRKKYRKYFWQAISAYAISIAVIMSYYLLACYRNDVDFWVFFRSNLLSVSATTTTDNLLFSYSYLILSFQVISLVSVVVMAVLFSKKSVKWASPLMFIIYVNGLILLSRLDLGFFDIDLFNEVLPIFIACSIGLAFYIIYYFFNTGVRHIEIPDKLSAPLLFMGFIAGAFYSQQTLFTRVNQNDNILSKDILEAYQKIHDGFIPYGFAVINANTMQPMSRGSHNFISYEDFVETYPQRDSVYFANKEDKEFLRQNTEYIIPNSLLVFVYDSVPSEFAGKVPIDESLLQRVDGQLKAFESNGRTVRLFFDKGDLKVYEIVNNPSQAKLSELL</sequence>
<accession>A0A1I0RHH7</accession>
<dbReference type="OrthoDB" id="1522258at2"/>
<name>A0A1I0RHH7_9BACT</name>
<dbReference type="GeneID" id="99988249"/>
<feature type="transmembrane region" description="Helical" evidence="1">
    <location>
        <begin position="73"/>
        <end position="92"/>
    </location>
</feature>